<accession>A0A016V9Z2</accession>
<dbReference type="Proteomes" id="UP000024635">
    <property type="component" value="Unassembled WGS sequence"/>
</dbReference>
<evidence type="ECO:0000313" key="2">
    <source>
        <dbReference type="EMBL" id="EYC24270.1"/>
    </source>
</evidence>
<organism evidence="2 3">
    <name type="scientific">Ancylostoma ceylanicum</name>
    <dbReference type="NCBI Taxonomy" id="53326"/>
    <lineage>
        <taxon>Eukaryota</taxon>
        <taxon>Metazoa</taxon>
        <taxon>Ecdysozoa</taxon>
        <taxon>Nematoda</taxon>
        <taxon>Chromadorea</taxon>
        <taxon>Rhabditida</taxon>
        <taxon>Rhabditina</taxon>
        <taxon>Rhabditomorpha</taxon>
        <taxon>Strongyloidea</taxon>
        <taxon>Ancylostomatidae</taxon>
        <taxon>Ancylostomatinae</taxon>
        <taxon>Ancylostoma</taxon>
    </lineage>
</organism>
<gene>
    <name evidence="2" type="primary">Acey_s0014.g2410</name>
    <name evidence="2" type="ORF">Y032_0014g2410</name>
</gene>
<keyword evidence="1" id="KW-0732">Signal</keyword>
<evidence type="ECO:0000313" key="3">
    <source>
        <dbReference type="Proteomes" id="UP000024635"/>
    </source>
</evidence>
<dbReference type="EMBL" id="JARK01001350">
    <property type="protein sequence ID" value="EYC24270.1"/>
    <property type="molecule type" value="Genomic_DNA"/>
</dbReference>
<keyword evidence="3" id="KW-1185">Reference proteome</keyword>
<name>A0A016V9Z2_9BILA</name>
<feature type="chain" id="PRO_5001490474" evidence="1">
    <location>
        <begin position="21"/>
        <end position="128"/>
    </location>
</feature>
<comment type="caution">
    <text evidence="2">The sequence shown here is derived from an EMBL/GenBank/DDBJ whole genome shotgun (WGS) entry which is preliminary data.</text>
</comment>
<proteinExistence type="predicted"/>
<protein>
    <submittedName>
        <fullName evidence="2">Uncharacterized protein</fullName>
    </submittedName>
</protein>
<feature type="signal peptide" evidence="1">
    <location>
        <begin position="1"/>
        <end position="20"/>
    </location>
</feature>
<sequence>MSLFYIFLAFLVAVSQRCYASYPVMDDGDLAGSYPYIGPTHVMHAAPILSAPIYSQPMAVPYGMASFHRFYPNYYRPRSELRNIVGAYSRENGHISDTAMTIPFRSRKRAAARRAARLRKNLKHHKRN</sequence>
<evidence type="ECO:0000256" key="1">
    <source>
        <dbReference type="SAM" id="SignalP"/>
    </source>
</evidence>
<dbReference type="AlphaFoldDB" id="A0A016V9Z2"/>
<reference evidence="3" key="1">
    <citation type="journal article" date="2015" name="Nat. Genet.">
        <title>The genome and transcriptome of the zoonotic hookworm Ancylostoma ceylanicum identify infection-specific gene families.</title>
        <authorList>
            <person name="Schwarz E.M."/>
            <person name="Hu Y."/>
            <person name="Antoshechkin I."/>
            <person name="Miller M.M."/>
            <person name="Sternberg P.W."/>
            <person name="Aroian R.V."/>
        </authorList>
    </citation>
    <scope>NUCLEOTIDE SEQUENCE</scope>
    <source>
        <strain evidence="3">HY135</strain>
    </source>
</reference>